<dbReference type="GO" id="GO:0008270">
    <property type="term" value="F:zinc ion binding"/>
    <property type="evidence" value="ECO:0007669"/>
    <property type="project" value="UniProtKB-KW"/>
</dbReference>
<protein>
    <recommendedName>
        <fullName evidence="5">RanBP2-type domain-containing protein</fullName>
    </recommendedName>
</protein>
<dbReference type="SUPFAM" id="SSF90209">
    <property type="entry name" value="Ran binding protein zinc finger-like"/>
    <property type="match status" value="1"/>
</dbReference>
<dbReference type="PROSITE" id="PS50199">
    <property type="entry name" value="ZF_RANBP2_2"/>
    <property type="match status" value="1"/>
</dbReference>
<comment type="caution">
    <text evidence="6">The sequence shown here is derived from an EMBL/GenBank/DDBJ whole genome shotgun (WGS) entry which is preliminary data.</text>
</comment>
<evidence type="ECO:0000256" key="1">
    <source>
        <dbReference type="ARBA" id="ARBA00022723"/>
    </source>
</evidence>
<dbReference type="InterPro" id="IPR036443">
    <property type="entry name" value="Znf_RanBP2_sf"/>
</dbReference>
<evidence type="ECO:0000256" key="4">
    <source>
        <dbReference type="PROSITE-ProRule" id="PRU00322"/>
    </source>
</evidence>
<sequence>EAVHIFKCLINYNYIFTLDNANTKNIKSDSNSYRFQAIAFWPNKTISYNDQEYEKKLNENYKECKYFFLYFIPSKHSLNKKKKIPTKTITKKSLRNNDESWSCNLCTFLNDAEKYTCQMCAACRGSSTRKSLEPSKSQIHKLKLSDK</sequence>
<evidence type="ECO:0000259" key="5">
    <source>
        <dbReference type="PROSITE" id="PS50199"/>
    </source>
</evidence>
<dbReference type="AlphaFoldDB" id="A0A177ATH9"/>
<keyword evidence="1" id="KW-0479">Metal-binding</keyword>
<feature type="non-terminal residue" evidence="6">
    <location>
        <position position="1"/>
    </location>
</feature>
<evidence type="ECO:0000313" key="6">
    <source>
        <dbReference type="EMBL" id="OAF64681.1"/>
    </source>
</evidence>
<dbReference type="EMBL" id="LWCA01001676">
    <property type="protein sequence ID" value="OAF64681.1"/>
    <property type="molecule type" value="Genomic_DNA"/>
</dbReference>
<dbReference type="PROSITE" id="PS01358">
    <property type="entry name" value="ZF_RANBP2_1"/>
    <property type="match status" value="1"/>
</dbReference>
<feature type="non-terminal residue" evidence="6">
    <location>
        <position position="147"/>
    </location>
</feature>
<accession>A0A177ATH9</accession>
<gene>
    <name evidence="6" type="ORF">A3Q56_07568</name>
</gene>
<keyword evidence="7" id="KW-1185">Reference proteome</keyword>
<dbReference type="InterPro" id="IPR001876">
    <property type="entry name" value="Znf_RanBP2"/>
</dbReference>
<name>A0A177ATH9_9BILA</name>
<dbReference type="Proteomes" id="UP000078046">
    <property type="component" value="Unassembled WGS sequence"/>
</dbReference>
<proteinExistence type="predicted"/>
<dbReference type="Gene3D" id="1.10.10.10">
    <property type="entry name" value="Winged helix-like DNA-binding domain superfamily/Winged helix DNA-binding domain"/>
    <property type="match status" value="1"/>
</dbReference>
<feature type="domain" description="RanBP2-type" evidence="5">
    <location>
        <begin position="95"/>
        <end position="126"/>
    </location>
</feature>
<evidence type="ECO:0000313" key="7">
    <source>
        <dbReference type="Proteomes" id="UP000078046"/>
    </source>
</evidence>
<evidence type="ECO:0000256" key="3">
    <source>
        <dbReference type="ARBA" id="ARBA00022833"/>
    </source>
</evidence>
<keyword evidence="2 4" id="KW-0863">Zinc-finger</keyword>
<keyword evidence="3" id="KW-0862">Zinc</keyword>
<organism evidence="6 7">
    <name type="scientific">Intoshia linei</name>
    <dbReference type="NCBI Taxonomy" id="1819745"/>
    <lineage>
        <taxon>Eukaryota</taxon>
        <taxon>Metazoa</taxon>
        <taxon>Spiralia</taxon>
        <taxon>Lophotrochozoa</taxon>
        <taxon>Mesozoa</taxon>
        <taxon>Orthonectida</taxon>
        <taxon>Rhopaluridae</taxon>
        <taxon>Intoshia</taxon>
    </lineage>
</organism>
<dbReference type="InterPro" id="IPR036388">
    <property type="entry name" value="WH-like_DNA-bd_sf"/>
</dbReference>
<reference evidence="6 7" key="1">
    <citation type="submission" date="2016-04" db="EMBL/GenBank/DDBJ databases">
        <title>The genome of Intoshia linei affirms orthonectids as highly simplified spiralians.</title>
        <authorList>
            <person name="Mikhailov K.V."/>
            <person name="Slusarev G.S."/>
            <person name="Nikitin M.A."/>
            <person name="Logacheva M.D."/>
            <person name="Penin A."/>
            <person name="Aleoshin V."/>
            <person name="Panchin Y.V."/>
        </authorList>
    </citation>
    <scope>NUCLEOTIDE SEQUENCE [LARGE SCALE GENOMIC DNA]</scope>
    <source>
        <strain evidence="6">Intl2013</strain>
        <tissue evidence="6">Whole animal</tissue>
    </source>
</reference>
<evidence type="ECO:0000256" key="2">
    <source>
        <dbReference type="ARBA" id="ARBA00022771"/>
    </source>
</evidence>
<dbReference type="Gene3D" id="2.30.30.380">
    <property type="entry name" value="Zn-finger domain of Sec23/24"/>
    <property type="match status" value="1"/>
</dbReference>